<protein>
    <submittedName>
        <fullName evidence="6">NAD(P)-dependent oxidoreductase</fullName>
    </submittedName>
</protein>
<evidence type="ECO:0000256" key="4">
    <source>
        <dbReference type="ARBA" id="ARBA00023239"/>
    </source>
</evidence>
<dbReference type="InterPro" id="IPR036291">
    <property type="entry name" value="NAD(P)-bd_dom_sf"/>
</dbReference>
<evidence type="ECO:0000256" key="1">
    <source>
        <dbReference type="ARBA" id="ARBA00001911"/>
    </source>
</evidence>
<dbReference type="GO" id="GO:0048040">
    <property type="term" value="F:UDP-glucuronate decarboxylase activity"/>
    <property type="evidence" value="ECO:0007669"/>
    <property type="project" value="TreeGrafter"/>
</dbReference>
<evidence type="ECO:0000259" key="5">
    <source>
        <dbReference type="Pfam" id="PF01370"/>
    </source>
</evidence>
<dbReference type="PANTHER" id="PTHR43078">
    <property type="entry name" value="UDP-GLUCURONIC ACID DECARBOXYLASE-RELATED"/>
    <property type="match status" value="1"/>
</dbReference>
<evidence type="ECO:0000256" key="2">
    <source>
        <dbReference type="ARBA" id="ARBA00022793"/>
    </source>
</evidence>
<dbReference type="RefSeq" id="WP_168548142.1">
    <property type="nucleotide sequence ID" value="NZ_JAAXPR010000001.1"/>
</dbReference>
<gene>
    <name evidence="6" type="ORF">HF992_00670</name>
</gene>
<keyword evidence="4" id="KW-0456">Lyase</keyword>
<dbReference type="InterPro" id="IPR044516">
    <property type="entry name" value="UXS-like"/>
</dbReference>
<dbReference type="Pfam" id="PF01370">
    <property type="entry name" value="Epimerase"/>
    <property type="match status" value="1"/>
</dbReference>
<keyword evidence="2" id="KW-0210">Decarboxylase</keyword>
<dbReference type="AlphaFoldDB" id="A0A7X6MXM8"/>
<evidence type="ECO:0000256" key="3">
    <source>
        <dbReference type="ARBA" id="ARBA00023027"/>
    </source>
</evidence>
<dbReference type="SUPFAM" id="SSF51735">
    <property type="entry name" value="NAD(P)-binding Rossmann-fold domains"/>
    <property type="match status" value="1"/>
</dbReference>
<accession>A0A7X6MXM8</accession>
<organism evidence="6 7">
    <name type="scientific">Streptococcus ovuberis</name>
    <dbReference type="NCBI Taxonomy" id="1936207"/>
    <lineage>
        <taxon>Bacteria</taxon>
        <taxon>Bacillati</taxon>
        <taxon>Bacillota</taxon>
        <taxon>Bacilli</taxon>
        <taxon>Lactobacillales</taxon>
        <taxon>Streptococcaceae</taxon>
        <taxon>Streptococcus</taxon>
    </lineage>
</organism>
<dbReference type="PANTHER" id="PTHR43078:SF6">
    <property type="entry name" value="UDP-GLUCURONIC ACID DECARBOXYLASE 1"/>
    <property type="match status" value="1"/>
</dbReference>
<dbReference type="Proteomes" id="UP000522720">
    <property type="component" value="Unassembled WGS sequence"/>
</dbReference>
<dbReference type="GO" id="GO:0005737">
    <property type="term" value="C:cytoplasm"/>
    <property type="evidence" value="ECO:0007669"/>
    <property type="project" value="TreeGrafter"/>
</dbReference>
<dbReference type="InterPro" id="IPR001509">
    <property type="entry name" value="Epimerase_deHydtase"/>
</dbReference>
<dbReference type="GO" id="GO:0070403">
    <property type="term" value="F:NAD+ binding"/>
    <property type="evidence" value="ECO:0007669"/>
    <property type="project" value="InterPro"/>
</dbReference>
<comment type="caution">
    <text evidence="6">The sequence shown here is derived from an EMBL/GenBank/DDBJ whole genome shotgun (WGS) entry which is preliminary data.</text>
</comment>
<evidence type="ECO:0000313" key="6">
    <source>
        <dbReference type="EMBL" id="NKZ19378.1"/>
    </source>
</evidence>
<sequence>MKLKFEEEAIDLGKNNLDLFKSLSGKTIFITGATGLIGSQLINVLTVLNKNFELNMKIVAFVRSIEKAHKKFNDIVDQIEIFPGDIKTRIDYPSRIDYIIHGASVTASRDFVETPIDTILTAIDGTKSILNLAIEKQVSGFVYLSSLEIYGNLNKVEINESDYGTIDPLNVRSSYSESKRMVETLCISYAHQYGVPVKIARLTQTFGPGVEYTDSRVFAQLARSVIEKKDIILHTTGETMRSYCYTLDAVSAIVHILLRGAIGEAYNVANEETFISIRDMAELACTLEKEKSIKVIIDMQDTSSFGYNPTIKINLKTNKLKSLGWLPTTDLKGMFNTLIESMLENKV</sequence>
<proteinExistence type="predicted"/>
<keyword evidence="7" id="KW-1185">Reference proteome</keyword>
<name>A0A7X6MXM8_9STRE</name>
<dbReference type="EMBL" id="JAAXPR010000001">
    <property type="protein sequence ID" value="NKZ19378.1"/>
    <property type="molecule type" value="Genomic_DNA"/>
</dbReference>
<feature type="domain" description="NAD-dependent epimerase/dehydratase" evidence="5">
    <location>
        <begin position="28"/>
        <end position="269"/>
    </location>
</feature>
<reference evidence="6 7" key="1">
    <citation type="submission" date="2020-04" db="EMBL/GenBank/DDBJ databases">
        <title>MicrobeNet Type strains.</title>
        <authorList>
            <person name="Nicholson A.C."/>
        </authorList>
    </citation>
    <scope>NUCLEOTIDE SEQUENCE [LARGE SCALE GENOMIC DNA]</scope>
    <source>
        <strain evidence="6 7">CCUG 69612</strain>
    </source>
</reference>
<dbReference type="GO" id="GO:0042732">
    <property type="term" value="P:D-xylose metabolic process"/>
    <property type="evidence" value="ECO:0007669"/>
    <property type="project" value="InterPro"/>
</dbReference>
<keyword evidence="3" id="KW-0520">NAD</keyword>
<dbReference type="Gene3D" id="3.40.50.720">
    <property type="entry name" value="NAD(P)-binding Rossmann-like Domain"/>
    <property type="match status" value="1"/>
</dbReference>
<evidence type="ECO:0000313" key="7">
    <source>
        <dbReference type="Proteomes" id="UP000522720"/>
    </source>
</evidence>
<comment type="cofactor">
    <cofactor evidence="1">
        <name>NAD(+)</name>
        <dbReference type="ChEBI" id="CHEBI:57540"/>
    </cofactor>
</comment>